<dbReference type="NCBIfam" id="TIGR01995">
    <property type="entry name" value="PTS-II-ABC-beta"/>
    <property type="match status" value="1"/>
</dbReference>
<comment type="caution">
    <text evidence="21">The sequence shown here is derived from an EMBL/GenBank/DDBJ whole genome shotgun (WGS) entry which is preliminary data.</text>
</comment>
<evidence type="ECO:0000256" key="15">
    <source>
        <dbReference type="ARBA" id="ARBA00081008"/>
    </source>
</evidence>
<dbReference type="GO" id="GO:0016301">
    <property type="term" value="F:kinase activity"/>
    <property type="evidence" value="ECO:0007669"/>
    <property type="project" value="UniProtKB-KW"/>
</dbReference>
<dbReference type="PROSITE" id="PS00371">
    <property type="entry name" value="PTS_EIIA_TYPE_1_HIS"/>
    <property type="match status" value="1"/>
</dbReference>
<evidence type="ECO:0000256" key="11">
    <source>
        <dbReference type="ARBA" id="ARBA00044053"/>
    </source>
</evidence>
<proteinExistence type="predicted"/>
<feature type="domain" description="PTS EIIB type-1" evidence="19">
    <location>
        <begin position="5"/>
        <end position="87"/>
    </location>
</feature>
<dbReference type="InterPro" id="IPR018113">
    <property type="entry name" value="PTrfase_EIIB_Cys"/>
</dbReference>
<dbReference type="SUPFAM" id="SSF51261">
    <property type="entry name" value="Duplicated hybrid motif"/>
    <property type="match status" value="1"/>
</dbReference>
<evidence type="ECO:0000256" key="10">
    <source>
        <dbReference type="ARBA" id="ARBA00023136"/>
    </source>
</evidence>
<dbReference type="GO" id="GO:0005886">
    <property type="term" value="C:plasma membrane"/>
    <property type="evidence" value="ECO:0007669"/>
    <property type="project" value="UniProtKB-SubCell"/>
</dbReference>
<dbReference type="Pfam" id="PF00367">
    <property type="entry name" value="PTS_EIIB"/>
    <property type="match status" value="1"/>
</dbReference>
<evidence type="ECO:0000256" key="12">
    <source>
        <dbReference type="ARBA" id="ARBA00045139"/>
    </source>
</evidence>
<evidence type="ECO:0000259" key="19">
    <source>
        <dbReference type="PROSITE" id="PS51098"/>
    </source>
</evidence>
<comment type="subcellular location">
    <subcellularLocation>
        <location evidence="1">Cell membrane</location>
        <topology evidence="1">Multi-pass membrane protein</topology>
    </subcellularLocation>
</comment>
<protein>
    <recommendedName>
        <fullName evidence="14">PTS system sucrose-specific EIIBCA component</fullName>
        <ecNumber evidence="11">2.7.1.211</ecNumber>
    </recommendedName>
    <alternativeName>
        <fullName evidence="15">EIIBCA-Scr</fullName>
    </alternativeName>
</protein>
<dbReference type="GO" id="GO:0008982">
    <property type="term" value="F:protein-N(PI)-phosphohistidine-sugar phosphotransferase activity"/>
    <property type="evidence" value="ECO:0007669"/>
    <property type="project" value="InterPro"/>
</dbReference>
<evidence type="ECO:0000256" key="4">
    <source>
        <dbReference type="ARBA" id="ARBA00022597"/>
    </source>
</evidence>
<reference evidence="21 22" key="1">
    <citation type="submission" date="2018-08" db="EMBL/GenBank/DDBJ databases">
        <title>A genome reference for cultivated species of the human gut microbiota.</title>
        <authorList>
            <person name="Zou Y."/>
            <person name="Xue W."/>
            <person name="Luo G."/>
        </authorList>
    </citation>
    <scope>NUCLEOTIDE SEQUENCE [LARGE SCALE GENOMIC DNA]</scope>
    <source>
        <strain evidence="21 22">AF48-16</strain>
    </source>
</reference>
<evidence type="ECO:0000256" key="1">
    <source>
        <dbReference type="ARBA" id="ARBA00004651"/>
    </source>
</evidence>
<dbReference type="InterPro" id="IPR011055">
    <property type="entry name" value="Dup_hybrid_motif"/>
</dbReference>
<dbReference type="Gene3D" id="2.70.70.10">
    <property type="entry name" value="Glucose Permease (Domain IIA)"/>
    <property type="match status" value="1"/>
</dbReference>
<evidence type="ECO:0000256" key="2">
    <source>
        <dbReference type="ARBA" id="ARBA00022448"/>
    </source>
</evidence>
<dbReference type="PROSITE" id="PS51098">
    <property type="entry name" value="PTS_EIIB_TYPE_1"/>
    <property type="match status" value="1"/>
</dbReference>
<dbReference type="InterPro" id="IPR050558">
    <property type="entry name" value="PTS_Sugar-Specific_Components"/>
</dbReference>
<evidence type="ECO:0000256" key="7">
    <source>
        <dbReference type="ARBA" id="ARBA00022692"/>
    </source>
</evidence>
<dbReference type="GO" id="GO:0009401">
    <property type="term" value="P:phosphoenolpyruvate-dependent sugar phosphotransferase system"/>
    <property type="evidence" value="ECO:0007669"/>
    <property type="project" value="UniProtKB-KW"/>
</dbReference>
<evidence type="ECO:0000256" key="6">
    <source>
        <dbReference type="ARBA" id="ARBA00022683"/>
    </source>
</evidence>
<dbReference type="PROSITE" id="PS51103">
    <property type="entry name" value="PTS_EIIC_TYPE_1"/>
    <property type="match status" value="1"/>
</dbReference>
<keyword evidence="8" id="KW-0418">Kinase</keyword>
<evidence type="ECO:0000256" key="8">
    <source>
        <dbReference type="ARBA" id="ARBA00022777"/>
    </source>
</evidence>
<feature type="domain" description="PTS EIIC type-1" evidence="20">
    <location>
        <begin position="104"/>
        <end position="461"/>
    </location>
</feature>
<keyword evidence="9 17" id="KW-1133">Transmembrane helix</keyword>
<dbReference type="Pfam" id="PF00358">
    <property type="entry name" value="PTS_EIIA_1"/>
    <property type="match status" value="1"/>
</dbReference>
<dbReference type="GO" id="GO:0015771">
    <property type="term" value="P:trehalose transport"/>
    <property type="evidence" value="ECO:0007669"/>
    <property type="project" value="TreeGrafter"/>
</dbReference>
<comment type="function">
    <text evidence="12">The phosphoenolpyruvate-dependent sugar phosphotransferase system (sugar PTS), a major carbohydrate active transport system, catalyzes the phosphorylation of incoming sugar substrates concomitantly with their translocation across the cell membrane. This system is involved in sucrose transport.</text>
</comment>
<feature type="active site" description="Phosphocysteine intermediate; for EIIB activity" evidence="16">
    <location>
        <position position="27"/>
    </location>
</feature>
<dbReference type="InterPro" id="IPR001996">
    <property type="entry name" value="PTS_IIB_1"/>
</dbReference>
<keyword evidence="3" id="KW-1003">Cell membrane</keyword>
<dbReference type="InterPro" id="IPR011297">
    <property type="entry name" value="PTS_IIABC_b_glu"/>
</dbReference>
<feature type="transmembrane region" description="Helical" evidence="17">
    <location>
        <begin position="174"/>
        <end position="195"/>
    </location>
</feature>
<keyword evidence="4" id="KW-0762">Sugar transport</keyword>
<dbReference type="NCBIfam" id="TIGR00830">
    <property type="entry name" value="PTBA"/>
    <property type="match status" value="1"/>
</dbReference>
<dbReference type="CDD" id="cd00212">
    <property type="entry name" value="PTS_IIB_glc"/>
    <property type="match status" value="1"/>
</dbReference>
<name>A0A415EQF2_ENTCA</name>
<dbReference type="Gene3D" id="3.30.1360.60">
    <property type="entry name" value="Glucose permease domain IIB"/>
    <property type="match status" value="1"/>
</dbReference>
<comment type="catalytic activity">
    <reaction evidence="13">
        <text>N(pros)-phospho-L-histidyl-[protein](out) + sucrose = sucrose 6(G)-phosphate(in) + L-histidyl-[protein]</text>
        <dbReference type="Rhea" id="RHEA:49236"/>
        <dbReference type="Rhea" id="RHEA-COMP:9745"/>
        <dbReference type="Rhea" id="RHEA-COMP:9746"/>
        <dbReference type="ChEBI" id="CHEBI:17992"/>
        <dbReference type="ChEBI" id="CHEBI:29979"/>
        <dbReference type="ChEBI" id="CHEBI:64837"/>
        <dbReference type="ChEBI" id="CHEBI:91002"/>
        <dbReference type="EC" id="2.7.1.211"/>
    </reaction>
</comment>
<organism evidence="21 22">
    <name type="scientific">Enterococcus casseliflavus</name>
    <name type="common">Enterococcus flavescens</name>
    <dbReference type="NCBI Taxonomy" id="37734"/>
    <lineage>
        <taxon>Bacteria</taxon>
        <taxon>Bacillati</taxon>
        <taxon>Bacillota</taxon>
        <taxon>Bacilli</taxon>
        <taxon>Lactobacillales</taxon>
        <taxon>Enterococcaceae</taxon>
        <taxon>Enterococcus</taxon>
    </lineage>
</organism>
<feature type="transmembrane region" description="Helical" evidence="17">
    <location>
        <begin position="207"/>
        <end position="227"/>
    </location>
</feature>
<keyword evidence="10 17" id="KW-0472">Membrane</keyword>
<feature type="transmembrane region" description="Helical" evidence="17">
    <location>
        <begin position="284"/>
        <end position="306"/>
    </location>
</feature>
<feature type="transmembrane region" description="Helical" evidence="17">
    <location>
        <begin position="424"/>
        <end position="446"/>
    </location>
</feature>
<dbReference type="InterPro" id="IPR001127">
    <property type="entry name" value="PTS_EIIA_1_perm"/>
</dbReference>
<dbReference type="EC" id="2.7.1.211" evidence="11"/>
<keyword evidence="6" id="KW-0598">Phosphotransferase system</keyword>
<dbReference type="EMBL" id="QRMZ01000018">
    <property type="protein sequence ID" value="RHK05542.1"/>
    <property type="molecule type" value="Genomic_DNA"/>
</dbReference>
<evidence type="ECO:0000256" key="3">
    <source>
        <dbReference type="ARBA" id="ARBA00022475"/>
    </source>
</evidence>
<keyword evidence="7 17" id="KW-0812">Transmembrane</keyword>
<dbReference type="PROSITE" id="PS01035">
    <property type="entry name" value="PTS_EIIB_TYPE_1_CYS"/>
    <property type="match status" value="1"/>
</dbReference>
<accession>A0A415EQF2</accession>
<evidence type="ECO:0000256" key="5">
    <source>
        <dbReference type="ARBA" id="ARBA00022679"/>
    </source>
</evidence>
<evidence type="ECO:0000313" key="21">
    <source>
        <dbReference type="EMBL" id="RHK05542.1"/>
    </source>
</evidence>
<feature type="transmembrane region" description="Helical" evidence="17">
    <location>
        <begin position="247"/>
        <end position="272"/>
    </location>
</feature>
<evidence type="ECO:0000256" key="16">
    <source>
        <dbReference type="PROSITE-ProRule" id="PRU00421"/>
    </source>
</evidence>
<dbReference type="PANTHER" id="PTHR30175">
    <property type="entry name" value="PHOSPHOTRANSFERASE SYSTEM TRANSPORT PROTEIN"/>
    <property type="match status" value="1"/>
</dbReference>
<keyword evidence="5" id="KW-0808">Transferase</keyword>
<evidence type="ECO:0000313" key="22">
    <source>
        <dbReference type="Proteomes" id="UP000286288"/>
    </source>
</evidence>
<feature type="transmembrane region" description="Helical" evidence="17">
    <location>
        <begin position="379"/>
        <end position="397"/>
    </location>
</feature>
<keyword evidence="2" id="KW-0813">Transport</keyword>
<dbReference type="InterPro" id="IPR003352">
    <property type="entry name" value="PTS_EIIC"/>
</dbReference>
<dbReference type="AlphaFoldDB" id="A0A415EQF2"/>
<evidence type="ECO:0000256" key="13">
    <source>
        <dbReference type="ARBA" id="ARBA00048931"/>
    </source>
</evidence>
<dbReference type="FunFam" id="2.70.70.10:FF:000001">
    <property type="entry name" value="PTS system glucose-specific IIA component"/>
    <property type="match status" value="1"/>
</dbReference>
<dbReference type="SUPFAM" id="SSF55604">
    <property type="entry name" value="Glucose permease domain IIB"/>
    <property type="match status" value="1"/>
</dbReference>
<dbReference type="PROSITE" id="PS51093">
    <property type="entry name" value="PTS_EIIA_TYPE_1"/>
    <property type="match status" value="1"/>
</dbReference>
<dbReference type="PANTHER" id="PTHR30175:SF1">
    <property type="entry name" value="PTS SYSTEM ARBUTIN-, CELLOBIOSE-, AND SALICIN-SPECIFIC EIIBC COMPONENT-RELATED"/>
    <property type="match status" value="1"/>
</dbReference>
<evidence type="ECO:0000256" key="17">
    <source>
        <dbReference type="SAM" id="Phobius"/>
    </source>
</evidence>
<feature type="transmembrane region" description="Helical" evidence="17">
    <location>
        <begin position="312"/>
        <end position="333"/>
    </location>
</feature>
<feature type="transmembrane region" description="Helical" evidence="17">
    <location>
        <begin position="145"/>
        <end position="168"/>
    </location>
</feature>
<evidence type="ECO:0000259" key="20">
    <source>
        <dbReference type="PROSITE" id="PS51103"/>
    </source>
</evidence>
<dbReference type="Proteomes" id="UP000286288">
    <property type="component" value="Unassembled WGS sequence"/>
</dbReference>
<gene>
    <name evidence="21" type="ORF">DW084_13255</name>
</gene>
<evidence type="ECO:0000256" key="14">
    <source>
        <dbReference type="ARBA" id="ARBA00074554"/>
    </source>
</evidence>
<dbReference type="GO" id="GO:0090589">
    <property type="term" value="F:protein-phosphocysteine-trehalose phosphotransferase system transporter activity"/>
    <property type="evidence" value="ECO:0007669"/>
    <property type="project" value="TreeGrafter"/>
</dbReference>
<feature type="domain" description="PTS EIIA type-1" evidence="18">
    <location>
        <begin position="497"/>
        <end position="601"/>
    </location>
</feature>
<dbReference type="Pfam" id="PF02378">
    <property type="entry name" value="PTS_EIIC"/>
    <property type="match status" value="1"/>
</dbReference>
<dbReference type="InterPro" id="IPR036878">
    <property type="entry name" value="Glu_permease_IIB"/>
</dbReference>
<evidence type="ECO:0000256" key="9">
    <source>
        <dbReference type="ARBA" id="ARBA00022989"/>
    </source>
</evidence>
<sequence length="628" mass="67084">MTKYQELAQNIIENIGGTSNIESVTNCMTRLRFVLKDNSKVKEDHLKATPGVQGTALKGGQYQVIIGTDVANVTEEINKMGNFGSDSSEPTSPKEEKVINRVLGAITSIFQPIIPAICGAGMLKAVLALLVFFEVLNAEAQTYQLLSLLADSAFYFLPVMLAVTSAQYFKANPFYAAVLGAMLIHPAFTAMVAAGEPISFAGLSVRAVSYGSAVVPPILIVWAMAHIERLAKKISPNPVKIFLVPLLVFLVTAPLAWIIIGPLGALVGDVLLVVFEFFNEQARWVLPVLMGAFTPFFVMTGMHYSFMPVQLAQYATLGYGTLLGPGMLASNIAQSGASLAVALKTKDKEMKQTAFSASTTALFGITEPALYGVTMKLKTPLWVVVASGGVAGLWAGLTNMRTYASATAGVLALPVYLTDDLSNIVNAVICIVIAFAMSFALTLFFVNAEGKKKAEVSSQSQTSNANQVAEPLRSLRTPLEISSPLAGDRLATHEIPDSVFANEIMGRTVAIQPKNGQVVAPFDGEVVTIFPTNHAIGIKNKQGVELLIHIGIDTVELDGKGYTAAIKVGDTFKKGDLLVTFDPEYIVSQGYSTVTPIVVTNTADFTDVIVHSEDGTIKQGDVLVSIFE</sequence>
<dbReference type="FunFam" id="3.30.1360.60:FF:000001">
    <property type="entry name" value="PTS system glucose-specific IIBC component PtsG"/>
    <property type="match status" value="1"/>
</dbReference>
<evidence type="ECO:0000259" key="18">
    <source>
        <dbReference type="PROSITE" id="PS51093"/>
    </source>
</evidence>
<feature type="transmembrane region" description="Helical" evidence="17">
    <location>
        <begin position="113"/>
        <end position="133"/>
    </location>
</feature>
<dbReference type="InterPro" id="IPR013013">
    <property type="entry name" value="PTS_EIIC_1"/>
</dbReference>